<keyword evidence="1" id="KW-0812">Transmembrane</keyword>
<evidence type="ECO:0000313" key="3">
    <source>
        <dbReference type="EMBL" id="EFC47676.1"/>
    </source>
</evidence>
<evidence type="ECO:0000256" key="1">
    <source>
        <dbReference type="SAM" id="Phobius"/>
    </source>
</evidence>
<dbReference type="KEGG" id="ngr:NAEGRDRAFT_64136"/>
<name>D2V5M8_NAEGR</name>
<evidence type="ECO:0000313" key="4">
    <source>
        <dbReference type="Proteomes" id="UP000006671"/>
    </source>
</evidence>
<feature type="domain" description="YrhK" evidence="2">
    <location>
        <begin position="116"/>
        <end position="174"/>
    </location>
</feature>
<gene>
    <name evidence="3" type="ORF">NAEGRDRAFT_64136</name>
</gene>
<dbReference type="Proteomes" id="UP000006671">
    <property type="component" value="Unassembled WGS sequence"/>
</dbReference>
<feature type="transmembrane region" description="Helical" evidence="1">
    <location>
        <begin position="12"/>
        <end position="36"/>
    </location>
</feature>
<keyword evidence="1" id="KW-1133">Transmembrane helix</keyword>
<dbReference type="OrthoDB" id="10470474at2759"/>
<reference evidence="3 4" key="1">
    <citation type="journal article" date="2010" name="Cell">
        <title>The genome of Naegleria gruberi illuminates early eukaryotic versatility.</title>
        <authorList>
            <person name="Fritz-Laylin L.K."/>
            <person name="Prochnik S.E."/>
            <person name="Ginger M.L."/>
            <person name="Dacks J.B."/>
            <person name="Carpenter M.L."/>
            <person name="Field M.C."/>
            <person name="Kuo A."/>
            <person name="Paredez A."/>
            <person name="Chapman J."/>
            <person name="Pham J."/>
            <person name="Shu S."/>
            <person name="Neupane R."/>
            <person name="Cipriano M."/>
            <person name="Mancuso J."/>
            <person name="Tu H."/>
            <person name="Salamov A."/>
            <person name="Lindquist E."/>
            <person name="Shapiro H."/>
            <person name="Lucas S."/>
            <person name="Grigoriev I.V."/>
            <person name="Cande W.Z."/>
            <person name="Fulton C."/>
            <person name="Rokhsar D.S."/>
            <person name="Dawson S.C."/>
        </authorList>
    </citation>
    <scope>NUCLEOTIDE SEQUENCE [LARGE SCALE GENOMIC DNA]</scope>
    <source>
        <strain evidence="3 4">NEG-M</strain>
    </source>
</reference>
<feature type="transmembrane region" description="Helical" evidence="1">
    <location>
        <begin position="42"/>
        <end position="67"/>
    </location>
</feature>
<dbReference type="VEuPathDB" id="AmoebaDB:NAEGRDRAFT_64136"/>
<evidence type="ECO:0000259" key="2">
    <source>
        <dbReference type="Pfam" id="PF14145"/>
    </source>
</evidence>
<organism evidence="4">
    <name type="scientific">Naegleria gruberi</name>
    <name type="common">Amoeba</name>
    <dbReference type="NCBI Taxonomy" id="5762"/>
    <lineage>
        <taxon>Eukaryota</taxon>
        <taxon>Discoba</taxon>
        <taxon>Heterolobosea</taxon>
        <taxon>Tetramitia</taxon>
        <taxon>Eutetramitia</taxon>
        <taxon>Vahlkampfiidae</taxon>
        <taxon>Naegleria</taxon>
    </lineage>
</organism>
<dbReference type="EMBL" id="GG738853">
    <property type="protein sequence ID" value="EFC47676.1"/>
    <property type="molecule type" value="Genomic_DNA"/>
</dbReference>
<feature type="transmembrane region" description="Helical" evidence="1">
    <location>
        <begin position="147"/>
        <end position="173"/>
    </location>
</feature>
<keyword evidence="1" id="KW-0472">Membrane</keyword>
<protein>
    <submittedName>
        <fullName evidence="3">Predicted protein</fullName>
    </submittedName>
</protein>
<feature type="transmembrane region" description="Helical" evidence="1">
    <location>
        <begin position="235"/>
        <end position="254"/>
    </location>
</feature>
<proteinExistence type="predicted"/>
<dbReference type="InParanoid" id="D2V5M8"/>
<dbReference type="InterPro" id="IPR025424">
    <property type="entry name" value="YrhK_domain"/>
</dbReference>
<accession>D2V5M8</accession>
<feature type="transmembrane region" description="Helical" evidence="1">
    <location>
        <begin position="203"/>
        <end position="223"/>
    </location>
</feature>
<dbReference type="GeneID" id="8849491"/>
<dbReference type="AlphaFoldDB" id="D2V5M8"/>
<dbReference type="Pfam" id="PF14145">
    <property type="entry name" value="YrhK"/>
    <property type="match status" value="1"/>
</dbReference>
<dbReference type="RefSeq" id="XP_002680420.1">
    <property type="nucleotide sequence ID" value="XM_002680374.1"/>
</dbReference>
<keyword evidence="4" id="KW-1185">Reference proteome</keyword>
<sequence>MQAFINMATLWLDLSFLFGSIAYTAGCIVLILKVSYFVEGVILFIIGSAFFMVGPIGKTLVDLMNLVRYYMWKRRRRKFTQLIDDYQSVNRNRLVDYEDSNIWERPKDVPSIGMISLELFNDFTQLIGGVALTIGSSLYMVKPEPLYLVYTAVSNWLGGSLLFLLVACIQFGMKQYDILKNHSTNQKLSCSCCIHHSFDISSYVFNIIACLLFSMGSTCFYFVNNRSLEISGEVIWSMGCVSCVMAIACSRVVWIENCFTKA</sequence>